<gene>
    <name evidence="1" type="ORF">CO711_08195</name>
</gene>
<keyword evidence="2" id="KW-1185">Reference proteome</keyword>
<dbReference type="RefSeq" id="WP_081040772.1">
    <property type="nucleotide sequence ID" value="NZ_BCNU01000026.1"/>
</dbReference>
<name>A0ABN5CQF0_BURCE</name>
<reference evidence="2" key="1">
    <citation type="submission" date="2017-09" db="EMBL/GenBank/DDBJ databases">
        <title>FDA dAtabase for Regulatory Grade micrObial Sequences (FDA-ARGOS): Supporting development and validation of Infectious Disease Dx tests.</title>
        <authorList>
            <person name="Minogue T."/>
            <person name="Wolcott M."/>
            <person name="Wasieloski L."/>
            <person name="Aguilar W."/>
            <person name="Moore D."/>
            <person name="Tallon L.J."/>
            <person name="Sadzewicz L."/>
            <person name="Ott S."/>
            <person name="Zhao X."/>
            <person name="Nagaraj S."/>
            <person name="Vavikolanu K."/>
            <person name="Aluvathingal J."/>
            <person name="Nadendla S."/>
            <person name="Sichtig H."/>
        </authorList>
    </citation>
    <scope>NUCLEOTIDE SEQUENCE [LARGE SCALE GENOMIC DNA]</scope>
    <source>
        <strain evidence="2">FDAARGOS_388</strain>
    </source>
</reference>
<dbReference type="EMBL" id="CP023518">
    <property type="protein sequence ID" value="ATF77430.1"/>
    <property type="molecule type" value="Genomic_DNA"/>
</dbReference>
<dbReference type="Proteomes" id="UP000218103">
    <property type="component" value="Chromosome 1"/>
</dbReference>
<sequence>MNTTNRISFSFNRDAIQAVVPTDIAAAALNRRPQTLRKWACLENGPIRPVRINGRLAWRVADIQALLGGVAA</sequence>
<accession>A0ABN5CQF0</accession>
<proteinExistence type="predicted"/>
<protein>
    <recommendedName>
        <fullName evidence="3">DNA-binding protein</fullName>
    </recommendedName>
</protein>
<evidence type="ECO:0000313" key="1">
    <source>
        <dbReference type="EMBL" id="ATF77430.1"/>
    </source>
</evidence>
<organism evidence="1 2">
    <name type="scientific">Burkholderia cepacia</name>
    <name type="common">Pseudomonas cepacia</name>
    <dbReference type="NCBI Taxonomy" id="292"/>
    <lineage>
        <taxon>Bacteria</taxon>
        <taxon>Pseudomonadati</taxon>
        <taxon>Pseudomonadota</taxon>
        <taxon>Betaproteobacteria</taxon>
        <taxon>Burkholderiales</taxon>
        <taxon>Burkholderiaceae</taxon>
        <taxon>Burkholderia</taxon>
        <taxon>Burkholderia cepacia complex</taxon>
    </lineage>
</organism>
<evidence type="ECO:0000313" key="2">
    <source>
        <dbReference type="Proteomes" id="UP000218103"/>
    </source>
</evidence>
<evidence type="ECO:0008006" key="3">
    <source>
        <dbReference type="Google" id="ProtNLM"/>
    </source>
</evidence>